<dbReference type="InterPro" id="IPR000089">
    <property type="entry name" value="Biotin_lipoyl"/>
</dbReference>
<comment type="function">
    <text evidence="1 4">This protein is a component of the acetyl coenzyme A carboxylase complex; first, biotin carboxylase catalyzes the carboxylation of the carrier protein and then the transcarboxylase transfers the carboxyl group to form malonyl-CoA.</text>
</comment>
<dbReference type="CDD" id="cd06850">
    <property type="entry name" value="biotinyl_domain"/>
    <property type="match status" value="1"/>
</dbReference>
<keyword evidence="4" id="KW-0275">Fatty acid biosynthesis</keyword>
<feature type="region of interest" description="Disordered" evidence="5">
    <location>
        <begin position="58"/>
        <end position="78"/>
    </location>
</feature>
<feature type="compositionally biased region" description="Low complexity" evidence="5">
    <location>
        <begin position="58"/>
        <end position="71"/>
    </location>
</feature>
<dbReference type="PROSITE" id="PS50968">
    <property type="entry name" value="BIOTINYL_LIPOYL"/>
    <property type="match status" value="1"/>
</dbReference>
<evidence type="ECO:0000256" key="4">
    <source>
        <dbReference type="RuleBase" id="RU364072"/>
    </source>
</evidence>
<dbReference type="Pfam" id="PF00364">
    <property type="entry name" value="Biotin_lipoyl"/>
    <property type="match status" value="1"/>
</dbReference>
<dbReference type="NCBIfam" id="NF005457">
    <property type="entry name" value="PRK07051.1"/>
    <property type="match status" value="1"/>
</dbReference>
<sequence>MTDLKTLRQLIKMMVDHDLTEVDVEGEDGKVRLRRGGKPVESGGGVPTVVLNPAAGAPPAAPAPAAGAAAPAGGGEAPVAEDPNLVTINSPMVGTYYASSSPDAPAYVKVGDTVTAETVICLIEAMKVFNEIKAEASGTVAEILVKNGEAVEFGQPIMKIRPN</sequence>
<dbReference type="KEGG" id="mcad:Pan265_17560"/>
<dbReference type="Gene3D" id="2.40.50.100">
    <property type="match status" value="1"/>
</dbReference>
<dbReference type="NCBIfam" id="TIGR00531">
    <property type="entry name" value="BCCP"/>
    <property type="match status" value="1"/>
</dbReference>
<organism evidence="7 8">
    <name type="scientific">Mucisphaera calidilacus</name>
    <dbReference type="NCBI Taxonomy" id="2527982"/>
    <lineage>
        <taxon>Bacteria</taxon>
        <taxon>Pseudomonadati</taxon>
        <taxon>Planctomycetota</taxon>
        <taxon>Phycisphaerae</taxon>
        <taxon>Phycisphaerales</taxon>
        <taxon>Phycisphaeraceae</taxon>
        <taxon>Mucisphaera</taxon>
    </lineage>
</organism>
<dbReference type="SUPFAM" id="SSF51230">
    <property type="entry name" value="Single hybrid motif"/>
    <property type="match status" value="1"/>
</dbReference>
<dbReference type="AlphaFoldDB" id="A0A518BY39"/>
<dbReference type="GO" id="GO:0003989">
    <property type="term" value="F:acetyl-CoA carboxylase activity"/>
    <property type="evidence" value="ECO:0007669"/>
    <property type="project" value="InterPro"/>
</dbReference>
<dbReference type="RefSeq" id="WP_145446091.1">
    <property type="nucleotide sequence ID" value="NZ_CP036280.1"/>
</dbReference>
<keyword evidence="4" id="KW-0443">Lipid metabolism</keyword>
<protein>
    <recommendedName>
        <fullName evidence="2 4">Biotin carboxyl carrier protein of acetyl-CoA carboxylase</fullName>
    </recommendedName>
</protein>
<dbReference type="PRINTS" id="PR01071">
    <property type="entry name" value="ACOABIOTINCC"/>
</dbReference>
<gene>
    <name evidence="7" type="primary">accB</name>
    <name evidence="7" type="ORF">Pan265_17560</name>
</gene>
<dbReference type="Proteomes" id="UP000320386">
    <property type="component" value="Chromosome"/>
</dbReference>
<dbReference type="OrthoDB" id="9811735at2"/>
<feature type="domain" description="Lipoyl-binding" evidence="6">
    <location>
        <begin position="85"/>
        <end position="161"/>
    </location>
</feature>
<evidence type="ECO:0000256" key="2">
    <source>
        <dbReference type="ARBA" id="ARBA00017562"/>
    </source>
</evidence>
<evidence type="ECO:0000256" key="3">
    <source>
        <dbReference type="ARBA" id="ARBA00023267"/>
    </source>
</evidence>
<dbReference type="InterPro" id="IPR050709">
    <property type="entry name" value="Biotin_Carboxyl_Carrier/Decarb"/>
</dbReference>
<reference evidence="7 8" key="1">
    <citation type="submission" date="2019-02" db="EMBL/GenBank/DDBJ databases">
        <title>Deep-cultivation of Planctomycetes and their phenomic and genomic characterization uncovers novel biology.</title>
        <authorList>
            <person name="Wiegand S."/>
            <person name="Jogler M."/>
            <person name="Boedeker C."/>
            <person name="Pinto D."/>
            <person name="Vollmers J."/>
            <person name="Rivas-Marin E."/>
            <person name="Kohn T."/>
            <person name="Peeters S.H."/>
            <person name="Heuer A."/>
            <person name="Rast P."/>
            <person name="Oberbeckmann S."/>
            <person name="Bunk B."/>
            <person name="Jeske O."/>
            <person name="Meyerdierks A."/>
            <person name="Storesund J.E."/>
            <person name="Kallscheuer N."/>
            <person name="Luecker S."/>
            <person name="Lage O.M."/>
            <person name="Pohl T."/>
            <person name="Merkel B.J."/>
            <person name="Hornburger P."/>
            <person name="Mueller R.-W."/>
            <person name="Bruemmer F."/>
            <person name="Labrenz M."/>
            <person name="Spormann A.M."/>
            <person name="Op den Camp H."/>
            <person name="Overmann J."/>
            <person name="Amann R."/>
            <person name="Jetten M.S.M."/>
            <person name="Mascher T."/>
            <person name="Medema M.H."/>
            <person name="Devos D.P."/>
            <person name="Kaster A.-K."/>
            <person name="Ovreas L."/>
            <person name="Rohde M."/>
            <person name="Galperin M.Y."/>
            <person name="Jogler C."/>
        </authorList>
    </citation>
    <scope>NUCLEOTIDE SEQUENCE [LARGE SCALE GENOMIC DNA]</scope>
    <source>
        <strain evidence="7 8">Pan265</strain>
    </source>
</reference>
<name>A0A518BY39_9BACT</name>
<keyword evidence="4" id="KW-0444">Lipid biosynthesis</keyword>
<evidence type="ECO:0000256" key="1">
    <source>
        <dbReference type="ARBA" id="ARBA00003761"/>
    </source>
</evidence>
<keyword evidence="8" id="KW-1185">Reference proteome</keyword>
<evidence type="ECO:0000313" key="8">
    <source>
        <dbReference type="Proteomes" id="UP000320386"/>
    </source>
</evidence>
<keyword evidence="3 4" id="KW-0092">Biotin</keyword>
<dbReference type="UniPathway" id="UPA00094"/>
<dbReference type="InterPro" id="IPR001249">
    <property type="entry name" value="AcCoA_biotinCC"/>
</dbReference>
<dbReference type="GO" id="GO:0006633">
    <property type="term" value="P:fatty acid biosynthetic process"/>
    <property type="evidence" value="ECO:0007669"/>
    <property type="project" value="UniProtKB-UniPathway"/>
</dbReference>
<dbReference type="PANTHER" id="PTHR45266">
    <property type="entry name" value="OXALOACETATE DECARBOXYLASE ALPHA CHAIN"/>
    <property type="match status" value="1"/>
</dbReference>
<evidence type="ECO:0000256" key="5">
    <source>
        <dbReference type="SAM" id="MobiDB-lite"/>
    </source>
</evidence>
<dbReference type="PANTHER" id="PTHR45266:SF3">
    <property type="entry name" value="OXALOACETATE DECARBOXYLASE ALPHA CHAIN"/>
    <property type="match status" value="1"/>
</dbReference>
<evidence type="ECO:0000259" key="6">
    <source>
        <dbReference type="PROSITE" id="PS50968"/>
    </source>
</evidence>
<accession>A0A518BY39</accession>
<evidence type="ECO:0000313" key="7">
    <source>
        <dbReference type="EMBL" id="QDU71897.1"/>
    </source>
</evidence>
<keyword evidence="4" id="KW-0276">Fatty acid metabolism</keyword>
<comment type="pathway">
    <text evidence="4">Lipid metabolism; fatty acid biosynthesis.</text>
</comment>
<dbReference type="InterPro" id="IPR011053">
    <property type="entry name" value="Single_hybrid_motif"/>
</dbReference>
<proteinExistence type="predicted"/>
<dbReference type="GO" id="GO:0009317">
    <property type="term" value="C:acetyl-CoA carboxylase complex"/>
    <property type="evidence" value="ECO:0007669"/>
    <property type="project" value="InterPro"/>
</dbReference>
<dbReference type="EMBL" id="CP036280">
    <property type="protein sequence ID" value="QDU71897.1"/>
    <property type="molecule type" value="Genomic_DNA"/>
</dbReference>